<dbReference type="PANTHER" id="PTHR30616">
    <property type="entry name" value="UNCHARACTERIZED PROTEIN YFIH"/>
    <property type="match status" value="1"/>
</dbReference>
<keyword evidence="14" id="KW-1185">Reference proteome</keyword>
<evidence type="ECO:0000256" key="11">
    <source>
        <dbReference type="ARBA" id="ARBA00049893"/>
    </source>
</evidence>
<comment type="catalytic activity">
    <reaction evidence="1">
        <text>inosine + phosphate = alpha-D-ribose 1-phosphate + hypoxanthine</text>
        <dbReference type="Rhea" id="RHEA:27646"/>
        <dbReference type="ChEBI" id="CHEBI:17368"/>
        <dbReference type="ChEBI" id="CHEBI:17596"/>
        <dbReference type="ChEBI" id="CHEBI:43474"/>
        <dbReference type="ChEBI" id="CHEBI:57720"/>
        <dbReference type="EC" id="2.4.2.1"/>
    </reaction>
    <physiologicalReaction direction="left-to-right" evidence="1">
        <dbReference type="Rhea" id="RHEA:27647"/>
    </physiologicalReaction>
</comment>
<organism evidence="13 14">
    <name type="scientific">Halobacillus naozhouensis</name>
    <dbReference type="NCBI Taxonomy" id="554880"/>
    <lineage>
        <taxon>Bacteria</taxon>
        <taxon>Bacillati</taxon>
        <taxon>Bacillota</taxon>
        <taxon>Bacilli</taxon>
        <taxon>Bacillales</taxon>
        <taxon>Bacillaceae</taxon>
        <taxon>Halobacillus</taxon>
    </lineage>
</organism>
<evidence type="ECO:0000256" key="8">
    <source>
        <dbReference type="ARBA" id="ARBA00022833"/>
    </source>
</evidence>
<evidence type="ECO:0000256" key="5">
    <source>
        <dbReference type="ARBA" id="ARBA00022679"/>
    </source>
</evidence>
<keyword evidence="8" id="KW-0862">Zinc</keyword>
<comment type="cofactor">
    <cofactor evidence="2">
        <name>Zn(2+)</name>
        <dbReference type="ChEBI" id="CHEBI:29105"/>
    </cofactor>
</comment>
<keyword evidence="6" id="KW-0479">Metal-binding</keyword>
<reference evidence="13 14" key="1">
    <citation type="submission" date="2023-04" db="EMBL/GenBank/DDBJ databases">
        <title>Genome sequence of Halobacillus naozhouensis KACC 21980.</title>
        <authorList>
            <person name="Kim S."/>
            <person name="Heo J."/>
            <person name="Kwon S.-W."/>
        </authorList>
    </citation>
    <scope>NUCLEOTIDE SEQUENCE [LARGE SCALE GENOMIC DNA]</scope>
    <source>
        <strain evidence="13 14">KCTC 13234</strain>
    </source>
</reference>
<keyword evidence="7" id="KW-0378">Hydrolase</keyword>
<comment type="catalytic activity">
    <reaction evidence="10">
        <text>adenosine + phosphate = alpha-D-ribose 1-phosphate + adenine</text>
        <dbReference type="Rhea" id="RHEA:27642"/>
        <dbReference type="ChEBI" id="CHEBI:16335"/>
        <dbReference type="ChEBI" id="CHEBI:16708"/>
        <dbReference type="ChEBI" id="CHEBI:43474"/>
        <dbReference type="ChEBI" id="CHEBI:57720"/>
        <dbReference type="EC" id="2.4.2.1"/>
    </reaction>
    <physiologicalReaction direction="left-to-right" evidence="10">
        <dbReference type="Rhea" id="RHEA:27643"/>
    </physiologicalReaction>
</comment>
<dbReference type="Proteomes" id="UP001221597">
    <property type="component" value="Chromosome"/>
</dbReference>
<dbReference type="Pfam" id="PF02578">
    <property type="entry name" value="Cu-oxidase_4"/>
    <property type="match status" value="1"/>
</dbReference>
<evidence type="ECO:0000256" key="6">
    <source>
        <dbReference type="ARBA" id="ARBA00022723"/>
    </source>
</evidence>
<dbReference type="NCBIfam" id="TIGR00726">
    <property type="entry name" value="peptidoglycan editing factor PgeF"/>
    <property type="match status" value="1"/>
</dbReference>
<dbReference type="EMBL" id="CP121671">
    <property type="protein sequence ID" value="WFT76656.1"/>
    <property type="molecule type" value="Genomic_DNA"/>
</dbReference>
<evidence type="ECO:0000256" key="1">
    <source>
        <dbReference type="ARBA" id="ARBA00000553"/>
    </source>
</evidence>
<dbReference type="RefSeq" id="WP_283078605.1">
    <property type="nucleotide sequence ID" value="NZ_CP121671.1"/>
</dbReference>
<evidence type="ECO:0000256" key="9">
    <source>
        <dbReference type="ARBA" id="ARBA00047989"/>
    </source>
</evidence>
<comment type="similarity">
    <text evidence="4 12">Belongs to the purine nucleoside phosphorylase YfiH/LACC1 family.</text>
</comment>
<dbReference type="SUPFAM" id="SSF64438">
    <property type="entry name" value="CNF1/YfiH-like putative cysteine hydrolases"/>
    <property type="match status" value="1"/>
</dbReference>
<comment type="function">
    <text evidence="3">Purine nucleoside enzyme that catalyzes the phosphorolysis of adenosine and inosine nucleosides, yielding D-ribose 1-phosphate and the respective free bases, adenine and hypoxanthine. Also catalyzes the phosphorolysis of S-methyl-5'-thioadenosine into adenine and S-methyl-5-thio-alpha-D-ribose 1-phosphate. Also has adenosine deaminase activity.</text>
</comment>
<dbReference type="InterPro" id="IPR003730">
    <property type="entry name" value="Cu_polyphenol_OxRdtase"/>
</dbReference>
<evidence type="ECO:0000256" key="12">
    <source>
        <dbReference type="RuleBase" id="RU361274"/>
    </source>
</evidence>
<accession>A0ABY8J6Z1</accession>
<evidence type="ECO:0000256" key="3">
    <source>
        <dbReference type="ARBA" id="ARBA00003215"/>
    </source>
</evidence>
<protein>
    <recommendedName>
        <fullName evidence="12">Purine nucleoside phosphorylase</fullName>
    </recommendedName>
</protein>
<comment type="catalytic activity">
    <reaction evidence="9">
        <text>adenosine + H2O + H(+) = inosine + NH4(+)</text>
        <dbReference type="Rhea" id="RHEA:24408"/>
        <dbReference type="ChEBI" id="CHEBI:15377"/>
        <dbReference type="ChEBI" id="CHEBI:15378"/>
        <dbReference type="ChEBI" id="CHEBI:16335"/>
        <dbReference type="ChEBI" id="CHEBI:17596"/>
        <dbReference type="ChEBI" id="CHEBI:28938"/>
        <dbReference type="EC" id="3.5.4.4"/>
    </reaction>
    <physiologicalReaction direction="left-to-right" evidence="9">
        <dbReference type="Rhea" id="RHEA:24409"/>
    </physiologicalReaction>
</comment>
<dbReference type="PANTHER" id="PTHR30616:SF2">
    <property type="entry name" value="PURINE NUCLEOSIDE PHOSPHORYLASE LACC1"/>
    <property type="match status" value="1"/>
</dbReference>
<name>A0ABY8J6Z1_9BACI</name>
<sequence length="271" mass="30061">MEGNRGGIMTEPFKHQASRHLSCLEEYGVKAGITTRQNGYSEVPYASLNMGLHVGDAVTDVLRNRKELANDLGFPLEQWVMGQQVHGTGIHVVKQEDAGRGAFAKEQAIADVDGLITNQKDLLLTAFYADCVPLLFIDPVAEWIGIAHAGWKGTVHDMTGRMVTALTSQGATVANLRMVIGPAIGERNYEVDHHVIQHIPEAYKKKVSIPTGSDKYLLDLKELNKQIAIHAGLRESHIYKTNLCTFDEEELFYSHRRDHGKTGRMLAYIGL</sequence>
<dbReference type="InterPro" id="IPR011324">
    <property type="entry name" value="Cytotoxic_necrot_fac-like_cat"/>
</dbReference>
<keyword evidence="5" id="KW-0808">Transferase</keyword>
<dbReference type="Gene3D" id="3.60.140.10">
    <property type="entry name" value="CNF1/YfiH-like putative cysteine hydrolases"/>
    <property type="match status" value="1"/>
</dbReference>
<dbReference type="InterPro" id="IPR038371">
    <property type="entry name" value="Cu_polyphenol_OxRdtase_sf"/>
</dbReference>
<evidence type="ECO:0000256" key="4">
    <source>
        <dbReference type="ARBA" id="ARBA00007353"/>
    </source>
</evidence>
<gene>
    <name evidence="13" type="primary">pgeF</name>
    <name evidence="13" type="ORF">P9989_09980</name>
</gene>
<evidence type="ECO:0000256" key="10">
    <source>
        <dbReference type="ARBA" id="ARBA00048968"/>
    </source>
</evidence>
<dbReference type="CDD" id="cd16833">
    <property type="entry name" value="YfiH"/>
    <property type="match status" value="1"/>
</dbReference>
<evidence type="ECO:0000313" key="13">
    <source>
        <dbReference type="EMBL" id="WFT76656.1"/>
    </source>
</evidence>
<comment type="catalytic activity">
    <reaction evidence="11">
        <text>S-methyl-5'-thioadenosine + phosphate = 5-(methylsulfanyl)-alpha-D-ribose 1-phosphate + adenine</text>
        <dbReference type="Rhea" id="RHEA:11852"/>
        <dbReference type="ChEBI" id="CHEBI:16708"/>
        <dbReference type="ChEBI" id="CHEBI:17509"/>
        <dbReference type="ChEBI" id="CHEBI:43474"/>
        <dbReference type="ChEBI" id="CHEBI:58533"/>
        <dbReference type="EC" id="2.4.2.28"/>
    </reaction>
    <physiologicalReaction direction="left-to-right" evidence="11">
        <dbReference type="Rhea" id="RHEA:11853"/>
    </physiologicalReaction>
</comment>
<evidence type="ECO:0000313" key="14">
    <source>
        <dbReference type="Proteomes" id="UP001221597"/>
    </source>
</evidence>
<evidence type="ECO:0000256" key="7">
    <source>
        <dbReference type="ARBA" id="ARBA00022801"/>
    </source>
</evidence>
<evidence type="ECO:0000256" key="2">
    <source>
        <dbReference type="ARBA" id="ARBA00001947"/>
    </source>
</evidence>
<proteinExistence type="inferred from homology"/>